<comment type="caution">
    <text evidence="19">The sequence shown here is derived from an EMBL/GenBank/DDBJ whole genome shotgun (WGS) entry which is preliminary data.</text>
</comment>
<evidence type="ECO:0000259" key="17">
    <source>
        <dbReference type="Pfam" id="PF01326"/>
    </source>
</evidence>
<evidence type="ECO:0000256" key="9">
    <source>
        <dbReference type="ARBA" id="ARBA00022777"/>
    </source>
</evidence>
<dbReference type="InterPro" id="IPR040442">
    <property type="entry name" value="Pyrv_kinase-like_dom_sf"/>
</dbReference>
<keyword evidence="6 19" id="KW-0808">Transferase</keyword>
<evidence type="ECO:0000256" key="10">
    <source>
        <dbReference type="ARBA" id="ARBA00022840"/>
    </source>
</evidence>
<dbReference type="InterPro" id="IPR036637">
    <property type="entry name" value="Phosphohistidine_dom_sf"/>
</dbReference>
<evidence type="ECO:0000313" key="19">
    <source>
        <dbReference type="EMBL" id="MCI5755641.1"/>
    </source>
</evidence>
<dbReference type="EMBL" id="JALEMU010000077">
    <property type="protein sequence ID" value="MCI5755641.1"/>
    <property type="molecule type" value="Genomic_DNA"/>
</dbReference>
<dbReference type="InterPro" id="IPR008279">
    <property type="entry name" value="PEP-util_enz_mobile_dom"/>
</dbReference>
<dbReference type="AlphaFoldDB" id="A0AAE3JZW5"/>
<dbReference type="PIRSF" id="PIRSF000853">
    <property type="entry name" value="PPDK"/>
    <property type="match status" value="1"/>
</dbReference>
<dbReference type="Gene3D" id="3.50.30.10">
    <property type="entry name" value="Phosphohistidine domain"/>
    <property type="match status" value="1"/>
</dbReference>
<feature type="binding site" evidence="15">
    <location>
        <position position="746"/>
    </location>
    <ligand>
        <name>Mg(2+)</name>
        <dbReference type="ChEBI" id="CHEBI:18420"/>
    </ligand>
</feature>
<comment type="catalytic activity">
    <reaction evidence="12">
        <text>pyruvate + phosphate + ATP = phosphoenolpyruvate + AMP + diphosphate + H(+)</text>
        <dbReference type="Rhea" id="RHEA:10756"/>
        <dbReference type="ChEBI" id="CHEBI:15361"/>
        <dbReference type="ChEBI" id="CHEBI:15378"/>
        <dbReference type="ChEBI" id="CHEBI:30616"/>
        <dbReference type="ChEBI" id="CHEBI:33019"/>
        <dbReference type="ChEBI" id="CHEBI:43474"/>
        <dbReference type="ChEBI" id="CHEBI:58702"/>
        <dbReference type="ChEBI" id="CHEBI:456215"/>
        <dbReference type="EC" id="2.7.9.1"/>
    </reaction>
</comment>
<reference evidence="19 20" key="1">
    <citation type="submission" date="2022-03" db="EMBL/GenBank/DDBJ databases">
        <title>Metagenome-assembled genomes from swine fecal metagenomes.</title>
        <authorList>
            <person name="Holman D.B."/>
            <person name="Kommadath A."/>
        </authorList>
    </citation>
    <scope>NUCLEOTIDE SEQUENCE [LARGE SCALE GENOMIC DNA]</scope>
    <source>
        <strain evidence="19">SUG147</strain>
    </source>
</reference>
<dbReference type="Pfam" id="PF01326">
    <property type="entry name" value="PPDK_N"/>
    <property type="match status" value="2"/>
</dbReference>
<dbReference type="SUPFAM" id="SSF56059">
    <property type="entry name" value="Glutathione synthetase ATP-binding domain-like"/>
    <property type="match status" value="1"/>
</dbReference>
<feature type="binding site" evidence="14">
    <location>
        <position position="617"/>
    </location>
    <ligand>
        <name>substrate</name>
    </ligand>
</feature>
<dbReference type="Pfam" id="PF02896">
    <property type="entry name" value="PEP-utilizers_C"/>
    <property type="match status" value="1"/>
</dbReference>
<evidence type="ECO:0000256" key="1">
    <source>
        <dbReference type="ARBA" id="ARBA00001946"/>
    </source>
</evidence>
<keyword evidence="11 15" id="KW-0460">Magnesium</keyword>
<evidence type="ECO:0000256" key="8">
    <source>
        <dbReference type="ARBA" id="ARBA00022741"/>
    </source>
</evidence>
<gene>
    <name evidence="19" type="primary">ppdK</name>
    <name evidence="19" type="ORF">MR241_05040</name>
</gene>
<dbReference type="NCBIfam" id="NF004531">
    <property type="entry name" value="PRK05878.1"/>
    <property type="match status" value="1"/>
</dbReference>
<feature type="binding site" evidence="14">
    <location>
        <position position="768"/>
    </location>
    <ligand>
        <name>substrate</name>
    </ligand>
</feature>
<feature type="active site" description="Tele-phosphohistidine intermediate" evidence="13">
    <location>
        <position position="455"/>
    </location>
</feature>
<feature type="domain" description="PEP-utilising enzyme C-terminal" evidence="18">
    <location>
        <begin position="519"/>
        <end position="870"/>
    </location>
</feature>
<evidence type="ECO:0000259" key="16">
    <source>
        <dbReference type="Pfam" id="PF00391"/>
    </source>
</evidence>
<keyword evidence="9" id="KW-0418">Kinase</keyword>
<feature type="domain" description="Pyruvate phosphate dikinase AMP/ATP-binding" evidence="17">
    <location>
        <begin position="303"/>
        <end position="352"/>
    </location>
</feature>
<evidence type="ECO:0000256" key="14">
    <source>
        <dbReference type="PIRSR" id="PIRSR000853-2"/>
    </source>
</evidence>
<feature type="domain" description="PEP-utilising enzyme mobile" evidence="16">
    <location>
        <begin position="422"/>
        <end position="503"/>
    </location>
</feature>
<evidence type="ECO:0000256" key="6">
    <source>
        <dbReference type="ARBA" id="ARBA00022679"/>
    </source>
</evidence>
<dbReference type="InterPro" id="IPR018274">
    <property type="entry name" value="PEP_util_AS"/>
</dbReference>
<evidence type="ECO:0000256" key="3">
    <source>
        <dbReference type="ARBA" id="ARBA00007837"/>
    </source>
</evidence>
<feature type="active site" description="Proton donor" evidence="13">
    <location>
        <position position="832"/>
    </location>
</feature>
<dbReference type="GO" id="GO:0005524">
    <property type="term" value="F:ATP binding"/>
    <property type="evidence" value="ECO:0007669"/>
    <property type="project" value="UniProtKB-UniRule"/>
</dbReference>
<dbReference type="Gene3D" id="3.30.1490.20">
    <property type="entry name" value="ATP-grasp fold, A domain"/>
    <property type="match status" value="1"/>
</dbReference>
<dbReference type="GO" id="GO:0016301">
    <property type="term" value="F:kinase activity"/>
    <property type="evidence" value="ECO:0007669"/>
    <property type="project" value="UniProtKB-UniRule"/>
</dbReference>
<dbReference type="Gene3D" id="1.10.189.10">
    <property type="entry name" value="Pyruvate Phosphate Dikinase, domain 2"/>
    <property type="match status" value="1"/>
</dbReference>
<evidence type="ECO:0000256" key="11">
    <source>
        <dbReference type="ARBA" id="ARBA00022842"/>
    </source>
</evidence>
<keyword evidence="7 15" id="KW-0479">Metal-binding</keyword>
<comment type="cofactor">
    <cofactor evidence="1 12 15">
        <name>Mg(2+)</name>
        <dbReference type="ChEBI" id="CHEBI:18420"/>
    </cofactor>
</comment>
<dbReference type="NCBIfam" id="TIGR01828">
    <property type="entry name" value="pyru_phos_dikin"/>
    <property type="match status" value="1"/>
</dbReference>
<dbReference type="PANTHER" id="PTHR22931:SF9">
    <property type="entry name" value="PYRUVATE, PHOSPHATE DIKINASE 1, CHLOROPLASTIC"/>
    <property type="match status" value="1"/>
</dbReference>
<proteinExistence type="inferred from homology"/>
<name>A0AAE3JZW5_9BACT</name>
<sequence length="876" mass="96763">MAKKYCYLFTEGNADMRELLGGKGANLAEMTNIGLPVPQGFTISTEACTQYYEDGKQINPEIMAEIMEYIEKMEKITGKKFGDHENPLLVSVRSGARASMPGMMDTILNLGLNEEVVAVIAEKSGNPRWAWDCYRRFIQMYSDVVMEVGKKYFEQLIDKMKEEKGVKLDIELGADDLRTLAGQFKAEYKAKIGSDFPTDPKEQLMGAIKAVFRSWDNPRANVYRRDNDIPYSWGTAVNVQMMAFGNMGDDCGTGVAFTRDPATGKNGLFGEFLTNAQGEDVVAGVRTPMHISEMETKFPEAFAQFKEVCKTLENHYRDMQDMEFTVEHGKLYMLQTRNGKRTAQAALKIACDLVDEGMRTPEEAVLMIDPRNLDTLLHPQFDAKALKAATPLGKGLGASPGAACGQIVFSAEDAEAWKKAGKKVILVRLETSPEDITGMKASQGILTVRGGMTSHAAVVARGMGTCCVSGCGDIAMDEENKKFTLAGRTFREGDVISIDGSTGNIYGEAIPTVDAKVEGEFGRIMGWADQFRKLQVRTNADTPRDAKKARELGAEGIGLCRTEHMFFEADRIAAFREMICSDTVEEREAALDKILPYQQGDFVALYEALEGTRVTIRFLDPPLHEFVPTEEKDIEALAAAQGKSVEAIKNIITSLHEFNPMMGHRGCRLTVTYPEIAKMQTRAVIRAAINVQKKHPDWKVVPEIMIPLVGEAKELKFVKNIVVAVADEEIANAGVSLKYEVGTMIEIPRACLTADEIAKEAEFFCFGTNDLTQMTFGFSRDDAGKFLGAYYDRKIYENDPFAKLDQDGVGKLMQMAVKLGKATRPDMHLGICGEHGGDPSSVEFCHKLGLTYVSCSPFRVPIARLAAAQAAIREQR</sequence>
<dbReference type="SUPFAM" id="SSF51621">
    <property type="entry name" value="Phosphoenolpyruvate/pyruvate domain"/>
    <property type="match status" value="1"/>
</dbReference>
<dbReference type="InterPro" id="IPR000121">
    <property type="entry name" value="PEP_util_C"/>
</dbReference>
<protein>
    <recommendedName>
        <fullName evidence="5 12">Pyruvate, phosphate dikinase</fullName>
        <ecNumber evidence="4 12">2.7.9.1</ecNumber>
    </recommendedName>
</protein>
<dbReference type="InterPro" id="IPR002192">
    <property type="entry name" value="PPDK_AMP/ATP-bd"/>
</dbReference>
<dbReference type="InterPro" id="IPR013815">
    <property type="entry name" value="ATP_grasp_subdomain_1"/>
</dbReference>
<organism evidence="19 20">
    <name type="scientific">Candidatus Colimorpha enterica</name>
    <dbReference type="NCBI Taxonomy" id="3083063"/>
    <lineage>
        <taxon>Bacteria</taxon>
        <taxon>Pseudomonadati</taxon>
        <taxon>Bacteroidota</taxon>
        <taxon>Bacteroidia</taxon>
        <taxon>Bacteroidales</taxon>
        <taxon>Candidatus Colimorpha</taxon>
    </lineage>
</organism>
<evidence type="ECO:0000259" key="18">
    <source>
        <dbReference type="Pfam" id="PF02896"/>
    </source>
</evidence>
<dbReference type="Proteomes" id="UP001139365">
    <property type="component" value="Unassembled WGS sequence"/>
</dbReference>
<dbReference type="PANTHER" id="PTHR22931">
    <property type="entry name" value="PHOSPHOENOLPYRUVATE DIKINASE-RELATED"/>
    <property type="match status" value="1"/>
</dbReference>
<feature type="binding site" evidence="15">
    <location>
        <position position="770"/>
    </location>
    <ligand>
        <name>Mg(2+)</name>
        <dbReference type="ChEBI" id="CHEBI:18420"/>
    </ligand>
</feature>
<feature type="binding site" evidence="14">
    <location>
        <position position="561"/>
    </location>
    <ligand>
        <name>substrate</name>
    </ligand>
</feature>
<keyword evidence="10" id="KW-0067">ATP-binding</keyword>
<evidence type="ECO:0000256" key="12">
    <source>
        <dbReference type="PIRNR" id="PIRNR000853"/>
    </source>
</evidence>
<comment type="function">
    <text evidence="2">Catalyzes the reversible phosphorylation of pyruvate and phosphate.</text>
</comment>
<dbReference type="Pfam" id="PF00391">
    <property type="entry name" value="PEP-utilizers"/>
    <property type="match status" value="1"/>
</dbReference>
<evidence type="ECO:0000256" key="5">
    <source>
        <dbReference type="ARBA" id="ARBA00020138"/>
    </source>
</evidence>
<accession>A0AAE3JZW5</accession>
<evidence type="ECO:0000313" key="20">
    <source>
        <dbReference type="Proteomes" id="UP001139365"/>
    </source>
</evidence>
<feature type="binding site" evidence="14">
    <location>
        <position position="769"/>
    </location>
    <ligand>
        <name>substrate</name>
    </ligand>
</feature>
<dbReference type="GO" id="GO:0046872">
    <property type="term" value="F:metal ion binding"/>
    <property type="evidence" value="ECO:0007669"/>
    <property type="project" value="UniProtKB-UniRule"/>
</dbReference>
<dbReference type="InterPro" id="IPR015813">
    <property type="entry name" value="Pyrv/PenolPyrv_kinase-like_dom"/>
</dbReference>
<dbReference type="Gene3D" id="1.20.80.30">
    <property type="match status" value="1"/>
</dbReference>
<dbReference type="EC" id="2.7.9.1" evidence="4 12"/>
<dbReference type="PROSITE" id="PS00370">
    <property type="entry name" value="PEP_ENZYMES_PHOS_SITE"/>
    <property type="match status" value="1"/>
</dbReference>
<comment type="similarity">
    <text evidence="3 12">Belongs to the PEP-utilizing enzyme family.</text>
</comment>
<dbReference type="Gene3D" id="3.30.470.20">
    <property type="entry name" value="ATP-grasp fold, B domain"/>
    <property type="match status" value="1"/>
</dbReference>
<keyword evidence="8" id="KW-0547">Nucleotide-binding</keyword>
<evidence type="ECO:0000256" key="15">
    <source>
        <dbReference type="PIRSR" id="PIRSR000853-3"/>
    </source>
</evidence>
<evidence type="ECO:0000256" key="7">
    <source>
        <dbReference type="ARBA" id="ARBA00022723"/>
    </source>
</evidence>
<feature type="binding site" evidence="14">
    <location>
        <position position="746"/>
    </location>
    <ligand>
        <name>substrate</name>
    </ligand>
</feature>
<evidence type="ECO:0000256" key="4">
    <source>
        <dbReference type="ARBA" id="ARBA00011994"/>
    </source>
</evidence>
<feature type="binding site" evidence="14">
    <location>
        <position position="767"/>
    </location>
    <ligand>
        <name>substrate</name>
    </ligand>
</feature>
<feature type="binding site" evidence="14">
    <location>
        <position position="770"/>
    </location>
    <ligand>
        <name>substrate</name>
    </ligand>
</feature>
<keyword evidence="19" id="KW-0670">Pyruvate</keyword>
<dbReference type="SUPFAM" id="SSF52009">
    <property type="entry name" value="Phosphohistidine domain"/>
    <property type="match status" value="1"/>
</dbReference>
<evidence type="ECO:0000256" key="13">
    <source>
        <dbReference type="PIRSR" id="PIRSR000853-1"/>
    </source>
</evidence>
<dbReference type="InterPro" id="IPR010121">
    <property type="entry name" value="Pyruvate_phosphate_dikinase"/>
</dbReference>
<feature type="domain" description="Pyruvate phosphate dikinase AMP/ATP-binding" evidence="17">
    <location>
        <begin position="58"/>
        <end position="291"/>
    </location>
</feature>
<dbReference type="GO" id="GO:0050242">
    <property type="term" value="F:pyruvate, phosphate dikinase activity"/>
    <property type="evidence" value="ECO:0007669"/>
    <property type="project" value="UniProtKB-UniRule"/>
</dbReference>
<dbReference type="Gene3D" id="3.20.20.60">
    <property type="entry name" value="Phosphoenolpyruvate-binding domains"/>
    <property type="match status" value="1"/>
</dbReference>
<evidence type="ECO:0000256" key="2">
    <source>
        <dbReference type="ARBA" id="ARBA00003144"/>
    </source>
</evidence>